<feature type="transmembrane region" description="Helical" evidence="6">
    <location>
        <begin position="234"/>
        <end position="259"/>
    </location>
</feature>
<sequence length="437" mass="45291">MLRGRRRPRARLIACADTLGTVTSPATPGIVDPRRANVILVAMAVSTFLFVLVEGLPSGLLTLMAPDLDTTTSRIGLLVTGYALVVLVATVPLAMATKRVPRRWVLSATVLLAAVGTLWAGLADGYGSIMAARLVTALAQALFWVAVIPGTAGLFPPRVRGRVMARLALGNSIAPVLGLPAGTWLAEHTSWRTTFWVVSALSMVIFVVVLVLFPTVRPSEGGASRAPFPSRRRLVTQLVTTALVVTGAFGLITFVTQLLQDVSGYARADMPWLLSIQGAAGVVGAIVVGRFLDRHSWGSLTTAIVVVTVAQVLLFALAPNHLVAIVGIALFGGAFATIPPALSHRVMLVSPGSTDMGVAVSSAIFNLGIAAGSGLGAALTAAVGVRWVPLAGAVLTALALAVNIWEHRTNPPFPAARQAVEEALAPTAAAEAAEAEA</sequence>
<keyword evidence="4 6" id="KW-1133">Transmembrane helix</keyword>
<feature type="transmembrane region" description="Helical" evidence="6">
    <location>
        <begin position="134"/>
        <end position="155"/>
    </location>
</feature>
<feature type="transmembrane region" description="Helical" evidence="6">
    <location>
        <begin position="38"/>
        <end position="63"/>
    </location>
</feature>
<dbReference type="GO" id="GO:0005886">
    <property type="term" value="C:plasma membrane"/>
    <property type="evidence" value="ECO:0007669"/>
    <property type="project" value="UniProtKB-SubCell"/>
</dbReference>
<keyword evidence="9" id="KW-1185">Reference proteome</keyword>
<dbReference type="InterPro" id="IPR020846">
    <property type="entry name" value="MFS_dom"/>
</dbReference>
<proteinExistence type="predicted"/>
<dbReference type="SUPFAM" id="SSF103473">
    <property type="entry name" value="MFS general substrate transporter"/>
    <property type="match status" value="1"/>
</dbReference>
<comment type="subcellular location">
    <subcellularLocation>
        <location evidence="1">Cell membrane</location>
        <topology evidence="1">Multi-pass membrane protein</topology>
    </subcellularLocation>
</comment>
<feature type="transmembrane region" description="Helical" evidence="6">
    <location>
        <begin position="193"/>
        <end position="213"/>
    </location>
</feature>
<feature type="transmembrane region" description="Helical" evidence="6">
    <location>
        <begin position="363"/>
        <end position="381"/>
    </location>
</feature>
<dbReference type="InterPro" id="IPR036259">
    <property type="entry name" value="MFS_trans_sf"/>
</dbReference>
<dbReference type="PROSITE" id="PS50850">
    <property type="entry name" value="MFS"/>
    <property type="match status" value="1"/>
</dbReference>
<accession>A0A4V0YG14</accession>
<evidence type="ECO:0000256" key="4">
    <source>
        <dbReference type="ARBA" id="ARBA00022989"/>
    </source>
</evidence>
<keyword evidence="2" id="KW-1003">Cell membrane</keyword>
<feature type="transmembrane region" description="Helical" evidence="6">
    <location>
        <begin position="75"/>
        <end position="97"/>
    </location>
</feature>
<evidence type="ECO:0000313" key="9">
    <source>
        <dbReference type="Proteomes" id="UP000292118"/>
    </source>
</evidence>
<dbReference type="CDD" id="cd17324">
    <property type="entry name" value="MFS_NepI_like"/>
    <property type="match status" value="1"/>
</dbReference>
<dbReference type="GO" id="GO:0022857">
    <property type="term" value="F:transmembrane transporter activity"/>
    <property type="evidence" value="ECO:0007669"/>
    <property type="project" value="InterPro"/>
</dbReference>
<feature type="transmembrane region" description="Helical" evidence="6">
    <location>
        <begin position="104"/>
        <end position="122"/>
    </location>
</feature>
<feature type="transmembrane region" description="Helical" evidence="6">
    <location>
        <begin position="299"/>
        <end position="317"/>
    </location>
</feature>
<dbReference type="KEGG" id="xya:ET471_05855"/>
<evidence type="ECO:0000256" key="2">
    <source>
        <dbReference type="ARBA" id="ARBA00022475"/>
    </source>
</evidence>
<protein>
    <submittedName>
        <fullName evidence="8">MFS transporter</fullName>
    </submittedName>
</protein>
<evidence type="ECO:0000256" key="1">
    <source>
        <dbReference type="ARBA" id="ARBA00004651"/>
    </source>
</evidence>
<evidence type="ECO:0000256" key="5">
    <source>
        <dbReference type="ARBA" id="ARBA00023136"/>
    </source>
</evidence>
<gene>
    <name evidence="8" type="ORF">ET471_05855</name>
</gene>
<reference evidence="8 9" key="1">
    <citation type="submission" date="2019-01" db="EMBL/GenBank/DDBJ databases">
        <title>Genome sequencing of strain FW10M-9.</title>
        <authorList>
            <person name="Heo J."/>
            <person name="Kim S.-J."/>
            <person name="Kim J.-S."/>
            <person name="Hong S.-B."/>
            <person name="Kwon S.-W."/>
        </authorList>
    </citation>
    <scope>NUCLEOTIDE SEQUENCE [LARGE SCALE GENOMIC DNA]</scope>
    <source>
        <strain evidence="8 9">FW10M-9</strain>
    </source>
</reference>
<dbReference type="Proteomes" id="UP000292118">
    <property type="component" value="Chromosome"/>
</dbReference>
<dbReference type="InterPro" id="IPR050189">
    <property type="entry name" value="MFS_Efflux_Transporters"/>
</dbReference>
<dbReference type="PANTHER" id="PTHR43124:SF3">
    <property type="entry name" value="CHLORAMPHENICOL EFFLUX PUMP RV0191"/>
    <property type="match status" value="1"/>
</dbReference>
<feature type="transmembrane region" description="Helical" evidence="6">
    <location>
        <begin position="167"/>
        <end position="187"/>
    </location>
</feature>
<name>A0A4V0YG14_9MICO</name>
<dbReference type="EMBL" id="CP035493">
    <property type="protein sequence ID" value="QAY69621.1"/>
    <property type="molecule type" value="Genomic_DNA"/>
</dbReference>
<feature type="transmembrane region" description="Helical" evidence="6">
    <location>
        <begin position="323"/>
        <end position="342"/>
    </location>
</feature>
<feature type="transmembrane region" description="Helical" evidence="6">
    <location>
        <begin position="271"/>
        <end position="292"/>
    </location>
</feature>
<evidence type="ECO:0000256" key="3">
    <source>
        <dbReference type="ARBA" id="ARBA00022692"/>
    </source>
</evidence>
<dbReference type="AlphaFoldDB" id="A0A4V0YG14"/>
<dbReference type="Pfam" id="PF07690">
    <property type="entry name" value="MFS_1"/>
    <property type="match status" value="1"/>
</dbReference>
<organism evidence="8 9">
    <name type="scientific">Xylanimonas protaetiae</name>
    <dbReference type="NCBI Taxonomy" id="2509457"/>
    <lineage>
        <taxon>Bacteria</taxon>
        <taxon>Bacillati</taxon>
        <taxon>Actinomycetota</taxon>
        <taxon>Actinomycetes</taxon>
        <taxon>Micrococcales</taxon>
        <taxon>Promicromonosporaceae</taxon>
        <taxon>Xylanimonas</taxon>
    </lineage>
</organism>
<dbReference type="PANTHER" id="PTHR43124">
    <property type="entry name" value="PURINE EFFLUX PUMP PBUE"/>
    <property type="match status" value="1"/>
</dbReference>
<keyword evidence="5 6" id="KW-0472">Membrane</keyword>
<feature type="transmembrane region" description="Helical" evidence="6">
    <location>
        <begin position="387"/>
        <end position="405"/>
    </location>
</feature>
<evidence type="ECO:0000259" key="7">
    <source>
        <dbReference type="PROSITE" id="PS50850"/>
    </source>
</evidence>
<dbReference type="Gene3D" id="1.20.1250.20">
    <property type="entry name" value="MFS general substrate transporter like domains"/>
    <property type="match status" value="2"/>
</dbReference>
<keyword evidence="3 6" id="KW-0812">Transmembrane</keyword>
<evidence type="ECO:0000313" key="8">
    <source>
        <dbReference type="EMBL" id="QAY69621.1"/>
    </source>
</evidence>
<dbReference type="OrthoDB" id="9814237at2"/>
<feature type="domain" description="Major facilitator superfamily (MFS) profile" evidence="7">
    <location>
        <begin position="39"/>
        <end position="408"/>
    </location>
</feature>
<evidence type="ECO:0000256" key="6">
    <source>
        <dbReference type="SAM" id="Phobius"/>
    </source>
</evidence>
<dbReference type="InterPro" id="IPR011701">
    <property type="entry name" value="MFS"/>
</dbReference>